<feature type="transmembrane region" description="Helical" evidence="1">
    <location>
        <begin position="51"/>
        <end position="74"/>
    </location>
</feature>
<keyword evidence="1" id="KW-1133">Transmembrane helix</keyword>
<evidence type="ECO:0000313" key="2">
    <source>
        <dbReference type="EMBL" id="KAF2119852.1"/>
    </source>
</evidence>
<sequence length="230" mass="25512">MADLYHHAILEISRNADTGKAEPEIPGKSGAHREQCFRSLSLGLHRYRSHIFAALIVLLAIAVAVLAALLGLAYSKQHTNHLCLSATPSSRDNASSISDPDPARIELLPRPPCTNNTILPSPFTHSAWFKLRCNTSFPEWEAFKIHSYSFDDCLALCERMNRIELFTKGIAHPCGGILYRVDMAGQEALSNEPGNCRILAANWTYQPWYTENGNGTFARACTDARCVGFY</sequence>
<reference evidence="2" key="1">
    <citation type="journal article" date="2020" name="Stud. Mycol.">
        <title>101 Dothideomycetes genomes: a test case for predicting lifestyles and emergence of pathogens.</title>
        <authorList>
            <person name="Haridas S."/>
            <person name="Albert R."/>
            <person name="Binder M."/>
            <person name="Bloem J."/>
            <person name="Labutti K."/>
            <person name="Salamov A."/>
            <person name="Andreopoulos B."/>
            <person name="Baker S."/>
            <person name="Barry K."/>
            <person name="Bills G."/>
            <person name="Bluhm B."/>
            <person name="Cannon C."/>
            <person name="Castanera R."/>
            <person name="Culley D."/>
            <person name="Daum C."/>
            <person name="Ezra D."/>
            <person name="Gonzalez J."/>
            <person name="Henrissat B."/>
            <person name="Kuo A."/>
            <person name="Liang C."/>
            <person name="Lipzen A."/>
            <person name="Lutzoni F."/>
            <person name="Magnuson J."/>
            <person name="Mondo S."/>
            <person name="Nolan M."/>
            <person name="Ohm R."/>
            <person name="Pangilinan J."/>
            <person name="Park H.-J."/>
            <person name="Ramirez L."/>
            <person name="Alfaro M."/>
            <person name="Sun H."/>
            <person name="Tritt A."/>
            <person name="Yoshinaga Y."/>
            <person name="Zwiers L.-H."/>
            <person name="Turgeon B."/>
            <person name="Goodwin S."/>
            <person name="Spatafora J."/>
            <person name="Crous P."/>
            <person name="Grigoriev I."/>
        </authorList>
    </citation>
    <scope>NUCLEOTIDE SEQUENCE</scope>
    <source>
        <strain evidence="2">CBS 627.86</strain>
    </source>
</reference>
<proteinExistence type="predicted"/>
<name>A0A6A5ZJS3_9PLEO</name>
<dbReference type="Proteomes" id="UP000799770">
    <property type="component" value="Unassembled WGS sequence"/>
</dbReference>
<gene>
    <name evidence="2" type="ORF">BDV96DRAFT_673988</name>
</gene>
<evidence type="ECO:0000313" key="3">
    <source>
        <dbReference type="Proteomes" id="UP000799770"/>
    </source>
</evidence>
<keyword evidence="1" id="KW-0812">Transmembrane</keyword>
<dbReference type="AlphaFoldDB" id="A0A6A5ZJS3"/>
<dbReference type="EMBL" id="ML977314">
    <property type="protein sequence ID" value="KAF2119852.1"/>
    <property type="molecule type" value="Genomic_DNA"/>
</dbReference>
<organism evidence="2 3">
    <name type="scientific">Lophiotrema nucula</name>
    <dbReference type="NCBI Taxonomy" id="690887"/>
    <lineage>
        <taxon>Eukaryota</taxon>
        <taxon>Fungi</taxon>
        <taxon>Dikarya</taxon>
        <taxon>Ascomycota</taxon>
        <taxon>Pezizomycotina</taxon>
        <taxon>Dothideomycetes</taxon>
        <taxon>Pleosporomycetidae</taxon>
        <taxon>Pleosporales</taxon>
        <taxon>Lophiotremataceae</taxon>
        <taxon>Lophiotrema</taxon>
    </lineage>
</organism>
<keyword evidence="1" id="KW-0472">Membrane</keyword>
<evidence type="ECO:0000256" key="1">
    <source>
        <dbReference type="SAM" id="Phobius"/>
    </source>
</evidence>
<keyword evidence="3" id="KW-1185">Reference proteome</keyword>
<protein>
    <submittedName>
        <fullName evidence="2">Uncharacterized protein</fullName>
    </submittedName>
</protein>
<accession>A0A6A5ZJS3</accession>